<evidence type="ECO:0008006" key="3">
    <source>
        <dbReference type="Google" id="ProtNLM"/>
    </source>
</evidence>
<keyword evidence="2" id="KW-1185">Reference proteome</keyword>
<dbReference type="HOGENOM" id="CLU_598336_0_0_10"/>
<evidence type="ECO:0000313" key="1">
    <source>
        <dbReference type="EMBL" id="EFM00842.1"/>
    </source>
</evidence>
<evidence type="ECO:0000313" key="2">
    <source>
        <dbReference type="Proteomes" id="UP000004394"/>
    </source>
</evidence>
<organism evidence="1 2">
    <name type="scientific">Hoylesella marshii DSM 16973 = JCM 13450</name>
    <dbReference type="NCBI Taxonomy" id="862515"/>
    <lineage>
        <taxon>Bacteria</taxon>
        <taxon>Pseudomonadati</taxon>
        <taxon>Bacteroidota</taxon>
        <taxon>Bacteroidia</taxon>
        <taxon>Bacteroidales</taxon>
        <taxon>Prevotellaceae</taxon>
        <taxon>Hoylesella</taxon>
    </lineage>
</organism>
<dbReference type="Proteomes" id="UP000004394">
    <property type="component" value="Unassembled WGS sequence"/>
</dbReference>
<reference evidence="1" key="1">
    <citation type="submission" date="2010-07" db="EMBL/GenBank/DDBJ databases">
        <authorList>
            <person name="Muzny D."/>
            <person name="Qin X."/>
            <person name="Deng J."/>
            <person name="Jiang H."/>
            <person name="Liu Y."/>
            <person name="Qu J."/>
            <person name="Song X.-Z."/>
            <person name="Zhang L."/>
            <person name="Thornton R."/>
            <person name="Coyle M."/>
            <person name="Francisco L."/>
            <person name="Jackson L."/>
            <person name="Javaid M."/>
            <person name="Korchina V."/>
            <person name="Kovar C."/>
            <person name="Mata R."/>
            <person name="Mathew T."/>
            <person name="Ngo R."/>
            <person name="Nguyen L."/>
            <person name="Nguyen N."/>
            <person name="Okwuonu G."/>
            <person name="Ongeri F."/>
            <person name="Pham C."/>
            <person name="Simmons D."/>
            <person name="Wilczek-Boney K."/>
            <person name="Hale W."/>
            <person name="Jakkamsetti A."/>
            <person name="Pham P."/>
            <person name="Ruth R."/>
            <person name="San Lucas F."/>
            <person name="Warren J."/>
            <person name="Zhang J."/>
            <person name="Zhao Z."/>
            <person name="Zhou C."/>
            <person name="Zhu D."/>
            <person name="Lee S."/>
            <person name="Bess C."/>
            <person name="Blankenburg K."/>
            <person name="Forbes L."/>
            <person name="Fu Q."/>
            <person name="Gubbala S."/>
            <person name="Hirani K."/>
            <person name="Jayaseelan J.C."/>
            <person name="Lara F."/>
            <person name="Munidasa M."/>
            <person name="Palculict T."/>
            <person name="Patil S."/>
            <person name="Pu L.-L."/>
            <person name="Saada N."/>
            <person name="Tang L."/>
            <person name="Weissenberger G."/>
            <person name="Zhu Y."/>
            <person name="Hemphill L."/>
            <person name="Shang Y."/>
            <person name="Youmans B."/>
            <person name="Ayvaz T."/>
            <person name="Ross M."/>
            <person name="Santibanez J."/>
            <person name="Aqrawi P."/>
            <person name="Gross S."/>
            <person name="Joshi V."/>
            <person name="Fowler G."/>
            <person name="Nazareth L."/>
            <person name="Reid J."/>
            <person name="Worley K."/>
            <person name="Petrosino J."/>
            <person name="Highlander S."/>
            <person name="Gibbs R."/>
        </authorList>
    </citation>
    <scope>NUCLEOTIDE SEQUENCE [LARGE SCALE GENOMIC DNA]</scope>
    <source>
        <strain evidence="1">DSM 16973</strain>
    </source>
</reference>
<dbReference type="EMBL" id="AEEI01000061">
    <property type="protein sequence ID" value="EFM00842.1"/>
    <property type="molecule type" value="Genomic_DNA"/>
</dbReference>
<accession>E0NVA8</accession>
<proteinExistence type="predicted"/>
<protein>
    <recommendedName>
        <fullName evidence="3">Secretion system C-terminal sorting domain-containing protein</fullName>
    </recommendedName>
</protein>
<sequence>MFFVFFLLIAYLYARFNERHILLNSIIMKRNVTVFSACLCMFLPSVSVKAQVLKAVECKPKAELMVSQSGGTTDANYSLPVPLRNIATIKKTDNAVCNLLVRHRAINGGAWLLASKEREVVFNDASKNSPTAWEWTIPGATESSLQTQNAAAKYATQGVFDFPTLEVTTAGGKSSYHADLKMKAGGTSEITTIDMRQWGSTYQLTMLPFNDGINVGGCLGGTNNKGIVGVGNLFMIGTDEAYLDGVNVYLHHKPTKYKANAKLVLKIWMVQIPKTGDLKFTTTPVEAQTLKMEDIKADGEDGAWAPVEGGAVAAFRFDTPLDLFGKGLFFVSVEGFSNDPATEDFCILTDQIGTNLSGVDVNNRLAHNSFARLKGETDYLRPISSYGGGTGSFAICPLIRIPMATTGISSAQNGTSKVFHATYANGALTLSTNHSGIVKVFDLTGKLVRNIEVQSGTASISMPELNSGVYIVQGPRGENVKLAF</sequence>
<dbReference type="NCBIfam" id="TIGR04183">
    <property type="entry name" value="Por_Secre_tail"/>
    <property type="match status" value="1"/>
</dbReference>
<dbReference type="AlphaFoldDB" id="E0NVA8"/>
<dbReference type="STRING" id="862515.HMPREF0658_2113"/>
<comment type="caution">
    <text evidence="1">The sequence shown here is derived from an EMBL/GenBank/DDBJ whole genome shotgun (WGS) entry which is preliminary data.</text>
</comment>
<dbReference type="BioCyc" id="PMAR862515-HMP:GMOO-2144-MONOMER"/>
<name>E0NVA8_9BACT</name>
<dbReference type="InterPro" id="IPR026444">
    <property type="entry name" value="Secre_tail"/>
</dbReference>
<gene>
    <name evidence="1" type="ORF">HMPREF0658_2113</name>
</gene>